<dbReference type="InterPro" id="IPR046450">
    <property type="entry name" value="PA_dom_sf"/>
</dbReference>
<feature type="transmembrane region" description="Helical" evidence="10">
    <location>
        <begin position="188"/>
        <end position="212"/>
    </location>
</feature>
<evidence type="ECO:0000256" key="3">
    <source>
        <dbReference type="ARBA" id="ARBA00022723"/>
    </source>
</evidence>
<feature type="compositionally biased region" description="Low complexity" evidence="9">
    <location>
        <begin position="412"/>
        <end position="426"/>
    </location>
</feature>
<dbReference type="PROSITE" id="PS50089">
    <property type="entry name" value="ZF_RING_2"/>
    <property type="match status" value="1"/>
</dbReference>
<evidence type="ECO:0000259" key="11">
    <source>
        <dbReference type="PROSITE" id="PS50089"/>
    </source>
</evidence>
<feature type="compositionally biased region" description="Polar residues" evidence="9">
    <location>
        <begin position="312"/>
        <end position="322"/>
    </location>
</feature>
<evidence type="ECO:0000256" key="2">
    <source>
        <dbReference type="ARBA" id="ARBA00022692"/>
    </source>
</evidence>
<keyword evidence="6 10" id="KW-1133">Transmembrane helix</keyword>
<keyword evidence="13" id="KW-1185">Reference proteome</keyword>
<dbReference type="SUPFAM" id="SSF57850">
    <property type="entry name" value="RING/U-box"/>
    <property type="match status" value="1"/>
</dbReference>
<dbReference type="Pfam" id="PF13639">
    <property type="entry name" value="zf-RING_2"/>
    <property type="match status" value="1"/>
</dbReference>
<comment type="caution">
    <text evidence="12">The sequence shown here is derived from an EMBL/GenBank/DDBJ whole genome shotgun (WGS) entry which is preliminary data.</text>
</comment>
<dbReference type="Gene3D" id="3.30.40.10">
    <property type="entry name" value="Zinc/RING finger domain, C3HC4 (zinc finger)"/>
    <property type="match status" value="1"/>
</dbReference>
<evidence type="ECO:0000256" key="10">
    <source>
        <dbReference type="SAM" id="Phobius"/>
    </source>
</evidence>
<dbReference type="SMART" id="SM00184">
    <property type="entry name" value="RING"/>
    <property type="match status" value="1"/>
</dbReference>
<evidence type="ECO:0000256" key="6">
    <source>
        <dbReference type="ARBA" id="ARBA00022989"/>
    </source>
</evidence>
<evidence type="ECO:0000313" key="12">
    <source>
        <dbReference type="EMBL" id="KAG9510809.1"/>
    </source>
</evidence>
<sequence>MRRPIYTHSLQPVYSTPWAHHHLSLSRICALIIVCVTSINLCNADLVIISPFNRTLEIFDNAELAFGEIPTDGISGKIILSQPEDACSPVQKPPSTTETYFLLAKRYPCTFEKKVEHAAEAGYKAVIIYSTDPNRKYVYYMGHNSQYALDVPAILISFLDGDALKKKYLSLEYTAIILPRIQFPLNAYLLPFAIVIIVCLFLMVTFLIFQIVKCIRDRRRSQRHRLTKKQLKQLVTTKFTKSDHHFDTCAICLDDYIEGEKLRLLPCGHAYHNRCIDPWLTKNRRICPVCKGKVRVPGMSDISDTESESDQRTGSYDANESTPLLREQRSQRSQNRRQQQQRQPSDDGSITSSSSSSRALTGTADEPTTIVIRSINTQTRSEQQQQQARQGGAATTAAVITPSMLPAGGNGSINSGSSGPGSLVDV</sequence>
<reference evidence="12 13" key="1">
    <citation type="submission" date="2020-10" db="EMBL/GenBank/DDBJ databases">
        <authorList>
            <person name="Klimov P.B."/>
            <person name="Dyachkov S.M."/>
            <person name="Chetverikov P.E."/>
        </authorList>
    </citation>
    <scope>NUCLEOTIDE SEQUENCE [LARGE SCALE GENOMIC DNA]</scope>
    <source>
        <strain evidence="12">BMOC 18-1129-001#AD2665</strain>
        <tissue evidence="12">Entire mites</tissue>
    </source>
</reference>
<dbReference type="CDD" id="cd16665">
    <property type="entry name" value="RING-H2_RNF13-like"/>
    <property type="match status" value="1"/>
</dbReference>
<feature type="region of interest" description="Disordered" evidence="9">
    <location>
        <begin position="402"/>
        <end position="426"/>
    </location>
</feature>
<dbReference type="Pfam" id="PF02225">
    <property type="entry name" value="PA"/>
    <property type="match status" value="1"/>
</dbReference>
<keyword evidence="7 10" id="KW-0472">Membrane</keyword>
<dbReference type="PANTHER" id="PTHR45931:SF20">
    <property type="entry name" value="RING-TYPE E3 UBIQUITIN TRANSFERASE"/>
    <property type="match status" value="1"/>
</dbReference>
<dbReference type="InterPro" id="IPR003137">
    <property type="entry name" value="PA_domain"/>
</dbReference>
<dbReference type="Gene3D" id="3.50.30.30">
    <property type="match status" value="1"/>
</dbReference>
<evidence type="ECO:0000313" key="13">
    <source>
        <dbReference type="Proteomes" id="UP000825002"/>
    </source>
</evidence>
<evidence type="ECO:0000256" key="9">
    <source>
        <dbReference type="SAM" id="MobiDB-lite"/>
    </source>
</evidence>
<feature type="compositionally biased region" description="Low complexity" evidence="9">
    <location>
        <begin position="331"/>
        <end position="357"/>
    </location>
</feature>
<keyword evidence="2 10" id="KW-0812">Transmembrane</keyword>
<keyword evidence="4 8" id="KW-0863">Zinc-finger</keyword>
<keyword evidence="5" id="KW-0862">Zinc</keyword>
<evidence type="ECO:0000256" key="5">
    <source>
        <dbReference type="ARBA" id="ARBA00022833"/>
    </source>
</evidence>
<dbReference type="InterPro" id="IPR051834">
    <property type="entry name" value="RING_finger_E3_ligase"/>
</dbReference>
<dbReference type="SUPFAM" id="SSF52025">
    <property type="entry name" value="PA domain"/>
    <property type="match status" value="1"/>
</dbReference>
<feature type="domain" description="RING-type" evidence="11">
    <location>
        <begin position="249"/>
        <end position="291"/>
    </location>
</feature>
<feature type="region of interest" description="Disordered" evidence="9">
    <location>
        <begin position="298"/>
        <end position="369"/>
    </location>
</feature>
<name>A0ABQ7SBL2_9ACAR</name>
<dbReference type="InterPro" id="IPR001841">
    <property type="entry name" value="Znf_RING"/>
</dbReference>
<proteinExistence type="predicted"/>
<dbReference type="Proteomes" id="UP000825002">
    <property type="component" value="Unassembled WGS sequence"/>
</dbReference>
<protein>
    <submittedName>
        <fullName evidence="12">E3 ubiquitin-protein ligase RNF13</fullName>
    </submittedName>
</protein>
<gene>
    <name evidence="12" type="primary">RNF13</name>
    <name evidence="12" type="ORF">GZH46_00636</name>
</gene>
<dbReference type="InterPro" id="IPR013083">
    <property type="entry name" value="Znf_RING/FYVE/PHD"/>
</dbReference>
<evidence type="ECO:0000256" key="4">
    <source>
        <dbReference type="ARBA" id="ARBA00022771"/>
    </source>
</evidence>
<comment type="subcellular location">
    <subcellularLocation>
        <location evidence="1">Membrane</location>
    </subcellularLocation>
</comment>
<organism evidence="12 13">
    <name type="scientific">Fragariocoptes setiger</name>
    <dbReference type="NCBI Taxonomy" id="1670756"/>
    <lineage>
        <taxon>Eukaryota</taxon>
        <taxon>Metazoa</taxon>
        <taxon>Ecdysozoa</taxon>
        <taxon>Arthropoda</taxon>
        <taxon>Chelicerata</taxon>
        <taxon>Arachnida</taxon>
        <taxon>Acari</taxon>
        <taxon>Acariformes</taxon>
        <taxon>Trombidiformes</taxon>
        <taxon>Prostigmata</taxon>
        <taxon>Eupodina</taxon>
        <taxon>Eriophyoidea</taxon>
        <taxon>Phytoptidae</taxon>
        <taxon>Fragariocoptes</taxon>
    </lineage>
</organism>
<evidence type="ECO:0000256" key="8">
    <source>
        <dbReference type="PROSITE-ProRule" id="PRU00175"/>
    </source>
</evidence>
<keyword evidence="3" id="KW-0479">Metal-binding</keyword>
<evidence type="ECO:0000256" key="1">
    <source>
        <dbReference type="ARBA" id="ARBA00004370"/>
    </source>
</evidence>
<evidence type="ECO:0000256" key="7">
    <source>
        <dbReference type="ARBA" id="ARBA00023136"/>
    </source>
</evidence>
<accession>A0ABQ7SBL2</accession>
<dbReference type="EMBL" id="JAIFTH010000073">
    <property type="protein sequence ID" value="KAG9510809.1"/>
    <property type="molecule type" value="Genomic_DNA"/>
</dbReference>
<dbReference type="PANTHER" id="PTHR45931">
    <property type="entry name" value="SI:CH211-59O9.10"/>
    <property type="match status" value="1"/>
</dbReference>